<evidence type="ECO:0000313" key="1">
    <source>
        <dbReference type="Proteomes" id="UP001732780"/>
    </source>
</evidence>
<dbReference type="Proteomes" id="UP001732780">
    <property type="component" value="Chromosome 32"/>
</dbReference>
<evidence type="ECO:0000313" key="2">
    <source>
        <dbReference type="RefSeq" id="XP_074212831.1"/>
    </source>
</evidence>
<organism evidence="1 2">
    <name type="scientific">Camelus bactrianus</name>
    <name type="common">Bactrian camel</name>
    <dbReference type="NCBI Taxonomy" id="9837"/>
    <lineage>
        <taxon>Eukaryota</taxon>
        <taxon>Metazoa</taxon>
        <taxon>Chordata</taxon>
        <taxon>Craniata</taxon>
        <taxon>Vertebrata</taxon>
        <taxon>Euteleostomi</taxon>
        <taxon>Mammalia</taxon>
        <taxon>Eutheria</taxon>
        <taxon>Laurasiatheria</taxon>
        <taxon>Artiodactyla</taxon>
        <taxon>Tylopoda</taxon>
        <taxon>Camelidae</taxon>
        <taxon>Camelus</taxon>
    </lineage>
</organism>
<reference evidence="2" key="1">
    <citation type="submission" date="2025-08" db="UniProtKB">
        <authorList>
            <consortium name="RefSeq"/>
        </authorList>
    </citation>
    <scope>IDENTIFICATION</scope>
    <source>
        <tissue evidence="2">Blood</tissue>
    </source>
</reference>
<proteinExistence type="predicted"/>
<dbReference type="RefSeq" id="XP_074212831.1">
    <property type="nucleotide sequence ID" value="XM_074356730.1"/>
</dbReference>
<name>A0AC58PS43_CAMBA</name>
<gene>
    <name evidence="2" type="primary">RNF185</name>
</gene>
<keyword evidence="1" id="KW-1185">Reference proteome</keyword>
<protein>
    <submittedName>
        <fullName evidence="2">E3 ubiquitin-protein ligase RNF185 isoform X2</fullName>
    </submittedName>
</protein>
<accession>A0AC58PS43</accession>
<sequence length="179" mass="19529">MRFLGRRGGRRVFLGKNLHSAFADSQEWRARGPRPLRPLRTLVQGGPVAAAMALERAEGRTAPSNATSAWTQPRTPSSACAATSSVGRVYISGWRPDLTDRCVQFAKPASAVTRSSRCTAGAAPGSRTPERRPHPVLKDRGQSQRTEGDFKGLDLEMVVSRCLLELEHSPLGYLPQHLT</sequence>